<dbReference type="Gene3D" id="2.60.40.1170">
    <property type="entry name" value="Mu homology domain, subdomain B"/>
    <property type="match status" value="1"/>
</dbReference>
<dbReference type="GO" id="GO:0012505">
    <property type="term" value="C:endomembrane system"/>
    <property type="evidence" value="ECO:0007669"/>
    <property type="project" value="UniProtKB-SubCell"/>
</dbReference>
<dbReference type="GO" id="GO:0045290">
    <property type="term" value="F:D-arabinose 1-dehydrogenase [NAD(P)+] activity"/>
    <property type="evidence" value="ECO:0007669"/>
    <property type="project" value="TreeGrafter"/>
</dbReference>
<evidence type="ECO:0000256" key="1">
    <source>
        <dbReference type="ARBA" id="ARBA00004308"/>
    </source>
</evidence>
<comment type="caution">
    <text evidence="7">The sequence shown here is derived from an EMBL/GenBank/DDBJ whole genome shotgun (WGS) entry which is preliminary data.</text>
</comment>
<evidence type="ECO:0000256" key="3">
    <source>
        <dbReference type="ARBA" id="ARBA00023136"/>
    </source>
</evidence>
<dbReference type="InterPro" id="IPR011012">
    <property type="entry name" value="Longin-like_dom_sf"/>
</dbReference>
<dbReference type="GO" id="GO:0005829">
    <property type="term" value="C:cytosol"/>
    <property type="evidence" value="ECO:0007669"/>
    <property type="project" value="TreeGrafter"/>
</dbReference>
<feature type="domain" description="MHD" evidence="6">
    <location>
        <begin position="484"/>
        <end position="533"/>
    </location>
</feature>
<evidence type="ECO:0000259" key="6">
    <source>
        <dbReference type="Pfam" id="PF00928"/>
    </source>
</evidence>
<sequence length="690" mass="75407">MPAASKPSLRAHLMKNWFAVEAIPIYVIIGGVVVGASWYIKRLATGPNIIWTKNNPTPWNTIKPDEGTKLVEVNHKFDKSYGIRAIDTSVYYGPSEVVLGNILEKLRDEFPRSSYKLMTKCGRYGVSTFDYSPKTIRESVKRSLERLKTDYLDVVYLHDVEFVCDKIAPRSTGNVSAALSEEAETFGLAPGDEGKIRGEGDQKVLDAFNELRKLKEEGLVRQIGITGYPLPTLLRLALLILHNPPYEPIDVMLSYSHLCLHNSVFAQFVPQLKERAKIKTLLAASPLSMGLLTKRPPSWHPAPPELKAAIEAAGASWEGDFTDLALGYSLGETGIAKGNIPLVTGFSSPREVHECVRIWREVREGSNSEARKAGEERAKEVIKSAADPLLGFAFLQTFIDIFQEYFGGISLAIVKDNFDVVYQLLEETLDSVGHPLTTSHNALRDIVLPPSLFSKLLNAASANLAAIGAGPVHAPPVGPFSSPIPWRKAGVKYASNEMYIDVNEDLRAIVNKHGVPLTSSVCGKLDVACRLSGGCWRIIHSIRVYGTSPTVSAHILKYQYGHFVLAEYRYTPNPNPSSALRFANPSSSGAAGAAPKEAVPIPFAIKARFEIEDATASFNLTFSSRLATRPIEQVVIELNLGEEAHAIKCVASRESGGLGRGLSSLETGMSASSSASWAFDSRKKVGWLFV</sequence>
<dbReference type="InterPro" id="IPR036168">
    <property type="entry name" value="AP2_Mu_C_sf"/>
</dbReference>
<dbReference type="InterPro" id="IPR028565">
    <property type="entry name" value="MHD"/>
</dbReference>
<evidence type="ECO:0000313" key="8">
    <source>
        <dbReference type="Proteomes" id="UP001140091"/>
    </source>
</evidence>
<reference evidence="7" key="1">
    <citation type="submission" date="2022-06" db="EMBL/GenBank/DDBJ databases">
        <title>Genome Sequence of Candolleomyces eurysporus.</title>
        <authorList>
            <person name="Buettner E."/>
        </authorList>
    </citation>
    <scope>NUCLEOTIDE SEQUENCE</scope>
    <source>
        <strain evidence="7">VTCC 930004</strain>
    </source>
</reference>
<dbReference type="SUPFAM" id="SSF51430">
    <property type="entry name" value="NAD(P)-linked oxidoreductase"/>
    <property type="match status" value="1"/>
</dbReference>
<keyword evidence="2" id="KW-0813">Transport</keyword>
<dbReference type="PANTHER" id="PTHR42686">
    <property type="entry name" value="GH17980P-RELATED"/>
    <property type="match status" value="1"/>
</dbReference>
<feature type="transmembrane region" description="Helical" evidence="4">
    <location>
        <begin position="16"/>
        <end position="40"/>
    </location>
</feature>
<feature type="non-terminal residue" evidence="7">
    <location>
        <position position="690"/>
    </location>
</feature>
<evidence type="ECO:0000313" key="7">
    <source>
        <dbReference type="EMBL" id="KAJ2930180.1"/>
    </source>
</evidence>
<dbReference type="Gene3D" id="3.20.20.100">
    <property type="entry name" value="NADP-dependent oxidoreductase domain"/>
    <property type="match status" value="1"/>
</dbReference>
<dbReference type="GO" id="GO:0070485">
    <property type="term" value="P:dehydro-D-arabinono-1,4-lactone biosynthetic process"/>
    <property type="evidence" value="ECO:0007669"/>
    <property type="project" value="TreeGrafter"/>
</dbReference>
<dbReference type="PANTHER" id="PTHR42686:SF1">
    <property type="entry name" value="GH17980P-RELATED"/>
    <property type="match status" value="1"/>
</dbReference>
<evidence type="ECO:0000256" key="4">
    <source>
        <dbReference type="SAM" id="Phobius"/>
    </source>
</evidence>
<dbReference type="Gene3D" id="3.30.450.60">
    <property type="match status" value="1"/>
</dbReference>
<dbReference type="OrthoDB" id="5286008at2759"/>
<accession>A0A9W8J8N9</accession>
<keyword evidence="4" id="KW-1133">Transmembrane helix</keyword>
<name>A0A9W8J8N9_9AGAR</name>
<proteinExistence type="predicted"/>
<evidence type="ECO:0000259" key="5">
    <source>
        <dbReference type="Pfam" id="PF00248"/>
    </source>
</evidence>
<comment type="subcellular location">
    <subcellularLocation>
        <location evidence="1">Endomembrane system</location>
    </subcellularLocation>
</comment>
<dbReference type="SUPFAM" id="SSF49447">
    <property type="entry name" value="Second domain of Mu2 adaptin subunit (ap50) of ap2 adaptor"/>
    <property type="match status" value="1"/>
</dbReference>
<dbReference type="Pfam" id="PF00248">
    <property type="entry name" value="Aldo_ket_red"/>
    <property type="match status" value="1"/>
</dbReference>
<dbReference type="SUPFAM" id="SSF64356">
    <property type="entry name" value="SNARE-like"/>
    <property type="match status" value="1"/>
</dbReference>
<feature type="domain" description="NADP-dependent oxidoreductase" evidence="5">
    <location>
        <begin position="63"/>
        <end position="359"/>
    </location>
</feature>
<protein>
    <submittedName>
        <fullName evidence="7">Uncharacterized protein</fullName>
    </submittedName>
</protein>
<dbReference type="AlphaFoldDB" id="A0A9W8J8N9"/>
<dbReference type="EMBL" id="JANBPK010000847">
    <property type="protein sequence ID" value="KAJ2930180.1"/>
    <property type="molecule type" value="Genomic_DNA"/>
</dbReference>
<gene>
    <name evidence="7" type="ORF">H1R20_g6863</name>
</gene>
<organism evidence="7 8">
    <name type="scientific">Candolleomyces eurysporus</name>
    <dbReference type="NCBI Taxonomy" id="2828524"/>
    <lineage>
        <taxon>Eukaryota</taxon>
        <taxon>Fungi</taxon>
        <taxon>Dikarya</taxon>
        <taxon>Basidiomycota</taxon>
        <taxon>Agaricomycotina</taxon>
        <taxon>Agaricomycetes</taxon>
        <taxon>Agaricomycetidae</taxon>
        <taxon>Agaricales</taxon>
        <taxon>Agaricineae</taxon>
        <taxon>Psathyrellaceae</taxon>
        <taxon>Candolleomyces</taxon>
    </lineage>
</organism>
<keyword evidence="3 4" id="KW-0472">Membrane</keyword>
<dbReference type="InterPro" id="IPR036812">
    <property type="entry name" value="NAD(P)_OxRdtase_dom_sf"/>
</dbReference>
<dbReference type="Proteomes" id="UP001140091">
    <property type="component" value="Unassembled WGS sequence"/>
</dbReference>
<dbReference type="Pfam" id="PF00928">
    <property type="entry name" value="Adap_comp_sub"/>
    <property type="match status" value="1"/>
</dbReference>
<keyword evidence="4" id="KW-0812">Transmembrane</keyword>
<dbReference type="InterPro" id="IPR020471">
    <property type="entry name" value="AKR"/>
</dbReference>
<keyword evidence="8" id="KW-1185">Reference proteome</keyword>
<evidence type="ECO:0000256" key="2">
    <source>
        <dbReference type="ARBA" id="ARBA00022448"/>
    </source>
</evidence>
<dbReference type="InterPro" id="IPR023210">
    <property type="entry name" value="NADP_OxRdtase_dom"/>
</dbReference>